<dbReference type="PANTHER" id="PTHR47843">
    <property type="entry name" value="BTB DOMAIN-CONTAINING PROTEIN-RELATED"/>
    <property type="match status" value="1"/>
</dbReference>
<dbReference type="SUPFAM" id="SSF54695">
    <property type="entry name" value="POZ domain"/>
    <property type="match status" value="1"/>
</dbReference>
<dbReference type="InterPro" id="IPR011333">
    <property type="entry name" value="SKP1/BTB/POZ_sf"/>
</dbReference>
<evidence type="ECO:0000256" key="1">
    <source>
        <dbReference type="SAM" id="MobiDB-lite"/>
    </source>
</evidence>
<feature type="region of interest" description="Disordered" evidence="1">
    <location>
        <begin position="275"/>
        <end position="306"/>
    </location>
</feature>
<protein>
    <recommendedName>
        <fullName evidence="2">BTB domain-containing protein</fullName>
    </recommendedName>
</protein>
<organism evidence="3 4">
    <name type="scientific">Phyllosticta citriasiana</name>
    <dbReference type="NCBI Taxonomy" id="595635"/>
    <lineage>
        <taxon>Eukaryota</taxon>
        <taxon>Fungi</taxon>
        <taxon>Dikarya</taxon>
        <taxon>Ascomycota</taxon>
        <taxon>Pezizomycotina</taxon>
        <taxon>Dothideomycetes</taxon>
        <taxon>Dothideomycetes incertae sedis</taxon>
        <taxon>Botryosphaeriales</taxon>
        <taxon>Phyllostictaceae</taxon>
        <taxon>Phyllosticta</taxon>
    </lineage>
</organism>
<dbReference type="Pfam" id="PF00651">
    <property type="entry name" value="BTB"/>
    <property type="match status" value="1"/>
</dbReference>
<dbReference type="SMART" id="SM00225">
    <property type="entry name" value="BTB"/>
    <property type="match status" value="1"/>
</dbReference>
<evidence type="ECO:0000259" key="2">
    <source>
        <dbReference type="PROSITE" id="PS50097"/>
    </source>
</evidence>
<dbReference type="PANTHER" id="PTHR47843:SF5">
    <property type="entry name" value="BTB_POZ DOMAIN PROTEIN"/>
    <property type="match status" value="1"/>
</dbReference>
<sequence length="306" mass="35254">MTSQANLDVEKTLTKGLSMYATAGFVIQQQTDLTICCNGRNFYVHKVILRAQSEFFDKACKPDSPFVESRTGIITLNDEDPILVNFMLSYCYTCEANIGLLKHLPAGKKAAPARCKWAETETSEKLMRWVLAYALADKYRVAGLKKAAKKAFHSTLATVYFSGSLSPAFFTRLTHKIFETTPSTDAGLRRLAISYASKHIDSLMSHDSFAESMQKIDGFFVDLMRYNVNTRKRGRRCEVCRRDWNVSFEDELQQDKFKCRRCRNTFTIEQWNPKAPPEKWYDLDDIHSSDEEAENERRATKRRRVE</sequence>
<feature type="compositionally biased region" description="Basic and acidic residues" evidence="1">
    <location>
        <begin position="276"/>
        <end position="298"/>
    </location>
</feature>
<feature type="domain" description="BTB" evidence="2">
    <location>
        <begin position="31"/>
        <end position="100"/>
    </location>
</feature>
<comment type="caution">
    <text evidence="3">The sequence shown here is derived from an EMBL/GenBank/DDBJ whole genome shotgun (WGS) entry which is preliminary data.</text>
</comment>
<keyword evidence="4" id="KW-1185">Reference proteome</keyword>
<dbReference type="Proteomes" id="UP001363622">
    <property type="component" value="Unassembled WGS sequence"/>
</dbReference>
<accession>A0ABR1KI68</accession>
<dbReference type="InterPro" id="IPR000210">
    <property type="entry name" value="BTB/POZ_dom"/>
</dbReference>
<dbReference type="Gene3D" id="3.30.710.10">
    <property type="entry name" value="Potassium Channel Kv1.1, Chain A"/>
    <property type="match status" value="1"/>
</dbReference>
<name>A0ABR1KI68_9PEZI</name>
<dbReference type="CDD" id="cd18186">
    <property type="entry name" value="BTB_POZ_ZBTB_KLHL-like"/>
    <property type="match status" value="1"/>
</dbReference>
<dbReference type="EMBL" id="JBBPHU010000007">
    <property type="protein sequence ID" value="KAK7515431.1"/>
    <property type="molecule type" value="Genomic_DNA"/>
</dbReference>
<evidence type="ECO:0000313" key="4">
    <source>
        <dbReference type="Proteomes" id="UP001363622"/>
    </source>
</evidence>
<dbReference type="PROSITE" id="PS50097">
    <property type="entry name" value="BTB"/>
    <property type="match status" value="1"/>
</dbReference>
<gene>
    <name evidence="3" type="ORF">IWZ03DRAFT_424176</name>
</gene>
<evidence type="ECO:0000313" key="3">
    <source>
        <dbReference type="EMBL" id="KAK7515431.1"/>
    </source>
</evidence>
<reference evidence="3 4" key="1">
    <citation type="submission" date="2024-04" db="EMBL/GenBank/DDBJ databases">
        <title>Phyllosticta paracitricarpa is synonymous to the EU quarantine fungus P. citricarpa based on phylogenomic analyses.</title>
        <authorList>
            <consortium name="Lawrence Berkeley National Laboratory"/>
            <person name="Van Ingen-Buijs V.A."/>
            <person name="Van Westerhoven A.C."/>
            <person name="Haridas S."/>
            <person name="Skiadas P."/>
            <person name="Martin F."/>
            <person name="Groenewald J.Z."/>
            <person name="Crous P.W."/>
            <person name="Seidl M.F."/>
        </authorList>
    </citation>
    <scope>NUCLEOTIDE SEQUENCE [LARGE SCALE GENOMIC DNA]</scope>
    <source>
        <strain evidence="3 4">CBS 123371</strain>
    </source>
</reference>
<proteinExistence type="predicted"/>